<feature type="non-terminal residue" evidence="2">
    <location>
        <position position="1"/>
    </location>
</feature>
<feature type="region of interest" description="Disordered" evidence="1">
    <location>
        <begin position="1"/>
        <end position="23"/>
    </location>
</feature>
<keyword evidence="3" id="KW-1185">Reference proteome</keyword>
<dbReference type="AlphaFoldDB" id="A0AA38BUT2"/>
<dbReference type="EMBL" id="JAHRHJ020003813">
    <property type="protein sequence ID" value="KAH9289701.1"/>
    <property type="molecule type" value="Genomic_DNA"/>
</dbReference>
<evidence type="ECO:0000313" key="2">
    <source>
        <dbReference type="EMBL" id="KAH9289701.1"/>
    </source>
</evidence>
<feature type="non-terminal residue" evidence="2">
    <location>
        <position position="60"/>
    </location>
</feature>
<accession>A0AA38BUT2</accession>
<comment type="caution">
    <text evidence="2">The sequence shown here is derived from an EMBL/GenBank/DDBJ whole genome shotgun (WGS) entry which is preliminary data.</text>
</comment>
<feature type="compositionally biased region" description="Low complexity" evidence="1">
    <location>
        <begin position="1"/>
        <end position="21"/>
    </location>
</feature>
<sequence length="60" mass="6318">ASSSIPPTAAPTPFASTSARPITRSSRRLNLDTLAVGKGPHEIEIAHDLLNIRSASPRDV</sequence>
<proteinExistence type="predicted"/>
<evidence type="ECO:0000313" key="3">
    <source>
        <dbReference type="Proteomes" id="UP000824469"/>
    </source>
</evidence>
<reference evidence="2 3" key="1">
    <citation type="journal article" date="2021" name="Nat. Plants">
        <title>The Taxus genome provides insights into paclitaxel biosynthesis.</title>
        <authorList>
            <person name="Xiong X."/>
            <person name="Gou J."/>
            <person name="Liao Q."/>
            <person name="Li Y."/>
            <person name="Zhou Q."/>
            <person name="Bi G."/>
            <person name="Li C."/>
            <person name="Du R."/>
            <person name="Wang X."/>
            <person name="Sun T."/>
            <person name="Guo L."/>
            <person name="Liang H."/>
            <person name="Lu P."/>
            <person name="Wu Y."/>
            <person name="Zhang Z."/>
            <person name="Ro D.K."/>
            <person name="Shang Y."/>
            <person name="Huang S."/>
            <person name="Yan J."/>
        </authorList>
    </citation>
    <scope>NUCLEOTIDE SEQUENCE [LARGE SCALE GENOMIC DNA]</scope>
    <source>
        <strain evidence="2">Ta-2019</strain>
    </source>
</reference>
<organism evidence="2 3">
    <name type="scientific">Taxus chinensis</name>
    <name type="common">Chinese yew</name>
    <name type="synonym">Taxus wallichiana var. chinensis</name>
    <dbReference type="NCBI Taxonomy" id="29808"/>
    <lineage>
        <taxon>Eukaryota</taxon>
        <taxon>Viridiplantae</taxon>
        <taxon>Streptophyta</taxon>
        <taxon>Embryophyta</taxon>
        <taxon>Tracheophyta</taxon>
        <taxon>Spermatophyta</taxon>
        <taxon>Pinopsida</taxon>
        <taxon>Pinidae</taxon>
        <taxon>Conifers II</taxon>
        <taxon>Cupressales</taxon>
        <taxon>Taxaceae</taxon>
        <taxon>Taxus</taxon>
    </lineage>
</organism>
<dbReference type="Proteomes" id="UP000824469">
    <property type="component" value="Unassembled WGS sequence"/>
</dbReference>
<name>A0AA38BUT2_TAXCH</name>
<protein>
    <submittedName>
        <fullName evidence="2">Uncharacterized protein</fullName>
    </submittedName>
</protein>
<gene>
    <name evidence="2" type="ORF">KI387_033818</name>
</gene>
<evidence type="ECO:0000256" key="1">
    <source>
        <dbReference type="SAM" id="MobiDB-lite"/>
    </source>
</evidence>